<evidence type="ECO:0000313" key="2">
    <source>
        <dbReference type="EMBL" id="CAF87840.1"/>
    </source>
</evidence>
<dbReference type="AlphaFoldDB" id="Q4TGZ2"/>
<comment type="caution">
    <text evidence="2">The sequence shown here is derived from an EMBL/GenBank/DDBJ whole genome shotgun (WGS) entry which is preliminary data.</text>
</comment>
<name>Q4TGZ2_TETNG</name>
<feature type="compositionally biased region" description="Low complexity" evidence="1">
    <location>
        <begin position="18"/>
        <end position="27"/>
    </location>
</feature>
<dbReference type="EMBL" id="CAAE01003367">
    <property type="protein sequence ID" value="CAF87840.1"/>
    <property type="molecule type" value="Genomic_DNA"/>
</dbReference>
<protein>
    <submittedName>
        <fullName evidence="2">(spotted green pufferfish) hypothetical protein</fullName>
    </submittedName>
</protein>
<feature type="compositionally biased region" description="Basic residues" evidence="1">
    <location>
        <begin position="1"/>
        <end position="17"/>
    </location>
</feature>
<evidence type="ECO:0000256" key="1">
    <source>
        <dbReference type="SAM" id="MobiDB-lite"/>
    </source>
</evidence>
<proteinExistence type="predicted"/>
<sequence>MRRSRASRPPPRRRAARRPTGGRACTRGSTGWCRRSASLPTVWSSPSQTRACE</sequence>
<feature type="region of interest" description="Disordered" evidence="1">
    <location>
        <begin position="1"/>
        <end position="31"/>
    </location>
</feature>
<accession>Q4TGZ2</accession>
<dbReference type="KEGG" id="tng:GSTEN00000855G001"/>
<gene>
    <name evidence="2" type="ORF">GSTENG00000855001</name>
</gene>
<reference evidence="2" key="1">
    <citation type="journal article" date="2004" name="Nature">
        <title>Genome duplication in the teleost fish Tetraodon nigroviridis reveals the early vertebrate proto-karyotype.</title>
        <authorList>
            <person name="Jaillon O."/>
            <person name="Aury J.-M."/>
            <person name="Brunet F."/>
            <person name="Petit J.-L."/>
            <person name="Stange-Thomann N."/>
            <person name="Mauceli E."/>
            <person name="Bouneau L."/>
            <person name="Fischer C."/>
            <person name="Ozouf-Costaz C."/>
            <person name="Bernot A."/>
            <person name="Nicaud S."/>
            <person name="Jaffe D."/>
            <person name="Fisher S."/>
            <person name="Lutfalla G."/>
            <person name="Dossat C."/>
            <person name="Segurens B."/>
            <person name="Dasilva C."/>
            <person name="Salanoubat M."/>
            <person name="Levy M."/>
            <person name="Boudet N."/>
            <person name="Castellano S."/>
            <person name="Anthouard V."/>
            <person name="Jubin C."/>
            <person name="Castelli V."/>
            <person name="Katinka M."/>
            <person name="Vacherie B."/>
            <person name="Biemont C."/>
            <person name="Skalli Z."/>
            <person name="Cattolico L."/>
            <person name="Poulain J."/>
            <person name="De Berardinis V."/>
            <person name="Cruaud C."/>
            <person name="Duprat S."/>
            <person name="Brottier P."/>
            <person name="Coutanceau J.-P."/>
            <person name="Gouzy J."/>
            <person name="Parra G."/>
            <person name="Lardier G."/>
            <person name="Chapple C."/>
            <person name="McKernan K.J."/>
            <person name="McEwan P."/>
            <person name="Bosak S."/>
            <person name="Kellis M."/>
            <person name="Volff J.-N."/>
            <person name="Guigo R."/>
            <person name="Zody M.C."/>
            <person name="Mesirov J."/>
            <person name="Lindblad-Toh K."/>
            <person name="Birren B."/>
            <person name="Nusbaum C."/>
            <person name="Kahn D."/>
            <person name="Robinson-Rechavi M."/>
            <person name="Laudet V."/>
            <person name="Schachter V."/>
            <person name="Quetier F."/>
            <person name="Saurin W."/>
            <person name="Scarpelli C."/>
            <person name="Wincker P."/>
            <person name="Lander E.S."/>
            <person name="Weissenbach J."/>
            <person name="Roest Crollius H."/>
        </authorList>
    </citation>
    <scope>NUCLEOTIDE SEQUENCE [LARGE SCALE GENOMIC DNA]</scope>
</reference>
<organism evidence="2">
    <name type="scientific">Tetraodon nigroviridis</name>
    <name type="common">Spotted green pufferfish</name>
    <name type="synonym">Chelonodon nigroviridis</name>
    <dbReference type="NCBI Taxonomy" id="99883"/>
    <lineage>
        <taxon>Eukaryota</taxon>
        <taxon>Metazoa</taxon>
        <taxon>Chordata</taxon>
        <taxon>Craniata</taxon>
        <taxon>Vertebrata</taxon>
        <taxon>Euteleostomi</taxon>
        <taxon>Actinopterygii</taxon>
        <taxon>Neopterygii</taxon>
        <taxon>Teleostei</taxon>
        <taxon>Neoteleostei</taxon>
        <taxon>Acanthomorphata</taxon>
        <taxon>Eupercaria</taxon>
        <taxon>Tetraodontiformes</taxon>
        <taxon>Tetradontoidea</taxon>
        <taxon>Tetraodontidae</taxon>
        <taxon>Tetraodon</taxon>
    </lineage>
</organism>
<reference evidence="2" key="2">
    <citation type="submission" date="2004-02" db="EMBL/GenBank/DDBJ databases">
        <authorList>
            <consortium name="Genoscope"/>
            <consortium name="Whitehead Institute Centre for Genome Research"/>
        </authorList>
    </citation>
    <scope>NUCLEOTIDE SEQUENCE</scope>
</reference>